<evidence type="ECO:0000313" key="1">
    <source>
        <dbReference type="EMBL" id="KAF7278898.1"/>
    </source>
</evidence>
<reference evidence="1" key="1">
    <citation type="submission" date="2020-08" db="EMBL/GenBank/DDBJ databases">
        <title>Genome sequencing and assembly of the red palm weevil Rhynchophorus ferrugineus.</title>
        <authorList>
            <person name="Dias G.B."/>
            <person name="Bergman C.M."/>
            <person name="Manee M."/>
        </authorList>
    </citation>
    <scope>NUCLEOTIDE SEQUENCE</scope>
    <source>
        <strain evidence="1">AA-2017</strain>
        <tissue evidence="1">Whole larva</tissue>
    </source>
</reference>
<sequence>MDQAAPEPPASRRPYPPGGWVALYGKETSGRRGRRAFGSTHSFNGSEDNGDYAIIRLLILFILKEINGV</sequence>
<proteinExistence type="predicted"/>
<name>A0A834IHW8_RHYFE</name>
<comment type="caution">
    <text evidence="1">The sequence shown here is derived from an EMBL/GenBank/DDBJ whole genome shotgun (WGS) entry which is preliminary data.</text>
</comment>
<organism evidence="1 2">
    <name type="scientific">Rhynchophorus ferrugineus</name>
    <name type="common">Red palm weevil</name>
    <name type="synonym">Curculio ferrugineus</name>
    <dbReference type="NCBI Taxonomy" id="354439"/>
    <lineage>
        <taxon>Eukaryota</taxon>
        <taxon>Metazoa</taxon>
        <taxon>Ecdysozoa</taxon>
        <taxon>Arthropoda</taxon>
        <taxon>Hexapoda</taxon>
        <taxon>Insecta</taxon>
        <taxon>Pterygota</taxon>
        <taxon>Neoptera</taxon>
        <taxon>Endopterygota</taxon>
        <taxon>Coleoptera</taxon>
        <taxon>Polyphaga</taxon>
        <taxon>Cucujiformia</taxon>
        <taxon>Curculionidae</taxon>
        <taxon>Dryophthorinae</taxon>
        <taxon>Rhynchophorus</taxon>
    </lineage>
</organism>
<dbReference type="AlphaFoldDB" id="A0A834IHW8"/>
<dbReference type="Proteomes" id="UP000625711">
    <property type="component" value="Unassembled WGS sequence"/>
</dbReference>
<dbReference type="EMBL" id="JAACXV010000382">
    <property type="protein sequence ID" value="KAF7278898.1"/>
    <property type="molecule type" value="Genomic_DNA"/>
</dbReference>
<accession>A0A834IHW8</accession>
<keyword evidence="2" id="KW-1185">Reference proteome</keyword>
<evidence type="ECO:0000313" key="2">
    <source>
        <dbReference type="Proteomes" id="UP000625711"/>
    </source>
</evidence>
<gene>
    <name evidence="1" type="ORF">GWI33_007845</name>
</gene>
<protein>
    <submittedName>
        <fullName evidence="1">Uncharacterized protein</fullName>
    </submittedName>
</protein>